<dbReference type="InterPro" id="IPR000719">
    <property type="entry name" value="Prot_kinase_dom"/>
</dbReference>
<dbReference type="GO" id="GO:0005524">
    <property type="term" value="F:ATP binding"/>
    <property type="evidence" value="ECO:0007669"/>
    <property type="project" value="InterPro"/>
</dbReference>
<dbReference type="Pfam" id="PF07714">
    <property type="entry name" value="PK_Tyr_Ser-Thr"/>
    <property type="match status" value="1"/>
</dbReference>
<accession>A0A9N9FPI0</accession>
<dbReference type="SUPFAM" id="SSF81901">
    <property type="entry name" value="HCP-like"/>
    <property type="match status" value="1"/>
</dbReference>
<gene>
    <name evidence="2" type="ORF">CPELLU_LOCUS4640</name>
</gene>
<dbReference type="AlphaFoldDB" id="A0A9N9FPI0"/>
<dbReference type="OrthoDB" id="2447603at2759"/>
<dbReference type="PROSITE" id="PS50011">
    <property type="entry name" value="PROTEIN_KINASE_DOM"/>
    <property type="match status" value="1"/>
</dbReference>
<name>A0A9N9FPI0_9GLOM</name>
<proteinExistence type="predicted"/>
<keyword evidence="3" id="KW-1185">Reference proteome</keyword>
<protein>
    <submittedName>
        <fullName evidence="2">1786_t:CDS:1</fullName>
    </submittedName>
</protein>
<evidence type="ECO:0000313" key="3">
    <source>
        <dbReference type="Proteomes" id="UP000789759"/>
    </source>
</evidence>
<evidence type="ECO:0000259" key="1">
    <source>
        <dbReference type="PROSITE" id="PS50011"/>
    </source>
</evidence>
<organism evidence="2 3">
    <name type="scientific">Cetraspora pellucida</name>
    <dbReference type="NCBI Taxonomy" id="1433469"/>
    <lineage>
        <taxon>Eukaryota</taxon>
        <taxon>Fungi</taxon>
        <taxon>Fungi incertae sedis</taxon>
        <taxon>Mucoromycota</taxon>
        <taxon>Glomeromycotina</taxon>
        <taxon>Glomeromycetes</taxon>
        <taxon>Diversisporales</taxon>
        <taxon>Gigasporaceae</taxon>
        <taxon>Cetraspora</taxon>
    </lineage>
</organism>
<dbReference type="EMBL" id="CAJVQA010002478">
    <property type="protein sequence ID" value="CAG8548572.1"/>
    <property type="molecule type" value="Genomic_DNA"/>
</dbReference>
<dbReference type="InterPro" id="IPR011990">
    <property type="entry name" value="TPR-like_helical_dom_sf"/>
</dbReference>
<dbReference type="Pfam" id="PF08238">
    <property type="entry name" value="Sel1"/>
    <property type="match status" value="2"/>
</dbReference>
<comment type="caution">
    <text evidence="2">The sequence shown here is derived from an EMBL/GenBank/DDBJ whole genome shotgun (WGS) entry which is preliminary data.</text>
</comment>
<dbReference type="InterPro" id="IPR011009">
    <property type="entry name" value="Kinase-like_dom_sf"/>
</dbReference>
<reference evidence="2" key="1">
    <citation type="submission" date="2021-06" db="EMBL/GenBank/DDBJ databases">
        <authorList>
            <person name="Kallberg Y."/>
            <person name="Tangrot J."/>
            <person name="Rosling A."/>
        </authorList>
    </citation>
    <scope>NUCLEOTIDE SEQUENCE</scope>
    <source>
        <strain evidence="2">FL966</strain>
    </source>
</reference>
<dbReference type="InterPro" id="IPR001245">
    <property type="entry name" value="Ser-Thr/Tyr_kinase_cat_dom"/>
</dbReference>
<dbReference type="SUPFAM" id="SSF56112">
    <property type="entry name" value="Protein kinase-like (PK-like)"/>
    <property type="match status" value="1"/>
</dbReference>
<evidence type="ECO:0000313" key="2">
    <source>
        <dbReference type="EMBL" id="CAG8548572.1"/>
    </source>
</evidence>
<dbReference type="InterPro" id="IPR006597">
    <property type="entry name" value="Sel1-like"/>
</dbReference>
<dbReference type="SMART" id="SM00671">
    <property type="entry name" value="SEL1"/>
    <property type="match status" value="2"/>
</dbReference>
<feature type="domain" description="Protein kinase" evidence="1">
    <location>
        <begin position="16"/>
        <end position="282"/>
    </location>
</feature>
<dbReference type="Gene3D" id="1.25.40.10">
    <property type="entry name" value="Tetratricopeptide repeat domain"/>
    <property type="match status" value="1"/>
</dbReference>
<dbReference type="Proteomes" id="UP000789759">
    <property type="component" value="Unassembled WGS sequence"/>
</dbReference>
<sequence>MTQLLDNNFEINNIKFLPHDFLAQGETTSTVLSSNSYRVFSKKYNKFVVLKIVHSQNYTFKNFINDLIEYQEVELHENILKFIGIIKQSKDYVIFVHEYAYDETLRRYLNKTFKSINWIDKLRLARQLVSAIKCLHENDIVHTKLVSLRKYTKLLHGFSLLNAIIRGKREVIISGTPKKYSKIYIECWQHDQRPTIQYVSNDLNNIIYNDLFDVEENCIESNENIEQKTTIETIESEDLNSTDVLQQHTNLHKEINEELKLMFSIVTTLKKSLNENIKSELFEDHYIPILRSAKPSSKPSKQIANSEQQFLYDLNKLFIDQFNIQGVSKGTSSSIIYWIKKYIYENDKNPNETLVQYCGYQYRSCFTSIIGFFYEYGIGTEIDYSKAFEMYKQAADDFCFTSNASLNNQSHFYDLLKDNQSIGLISLGSIYALGKGITVNQQKALQLFLKSVARGSILGKCYVGDCYYFDC</sequence>
<dbReference type="InterPro" id="IPR051681">
    <property type="entry name" value="Ser/Thr_Kinases-Pseudokinases"/>
</dbReference>
<dbReference type="PANTHER" id="PTHR44329">
    <property type="entry name" value="SERINE/THREONINE-PROTEIN KINASE TNNI3K-RELATED"/>
    <property type="match status" value="1"/>
</dbReference>
<dbReference type="Gene3D" id="1.10.510.10">
    <property type="entry name" value="Transferase(Phosphotransferase) domain 1"/>
    <property type="match status" value="1"/>
</dbReference>
<dbReference type="SMART" id="SM00220">
    <property type="entry name" value="S_TKc"/>
    <property type="match status" value="1"/>
</dbReference>
<dbReference type="GO" id="GO:0004674">
    <property type="term" value="F:protein serine/threonine kinase activity"/>
    <property type="evidence" value="ECO:0007669"/>
    <property type="project" value="TreeGrafter"/>
</dbReference>